<keyword evidence="3" id="KW-1185">Reference proteome</keyword>
<protein>
    <submittedName>
        <fullName evidence="2">Uncharacterized protein</fullName>
    </submittedName>
</protein>
<organism evidence="2 3">
    <name type="scientific">Teratosphaeria destructans</name>
    <dbReference type="NCBI Taxonomy" id="418781"/>
    <lineage>
        <taxon>Eukaryota</taxon>
        <taxon>Fungi</taxon>
        <taxon>Dikarya</taxon>
        <taxon>Ascomycota</taxon>
        <taxon>Pezizomycotina</taxon>
        <taxon>Dothideomycetes</taxon>
        <taxon>Dothideomycetidae</taxon>
        <taxon>Mycosphaerellales</taxon>
        <taxon>Teratosphaeriaceae</taxon>
        <taxon>Teratosphaeria</taxon>
    </lineage>
</organism>
<name>A0A9W7W168_9PEZI</name>
<keyword evidence="1" id="KW-1133">Transmembrane helix</keyword>
<proteinExistence type="predicted"/>
<dbReference type="AlphaFoldDB" id="A0A9W7W168"/>
<keyword evidence="1" id="KW-0812">Transmembrane</keyword>
<sequence length="299" mass="34135">MPSTWTSKAMWKAVIYVVILKAASDIAAHYLWDRAWYSNVPAELWMEPTEDETQSHNDFYFDKLPRDTIISFILTPLNYWFQCWLERVLPGRARIAPSANVSSEKPLIEKTVEGDEELEEEMMRRLLARGKVQRSTLSWVNTALKWLLINVVAMEVFGLCISAFRGIWRRNSARVIWWELKTVCTPLCLLRDPTEADPPLQSLWTTPLDHIFSLAPTTSLLSLIIIPVQHRLTFMAAAELTFNVFLGAFANVLIPWLMTKEWALDILRNASAASRSAALDSTHVTVTWLEPTDGVSVDL</sequence>
<evidence type="ECO:0000313" key="3">
    <source>
        <dbReference type="Proteomes" id="UP001138500"/>
    </source>
</evidence>
<feature type="transmembrane region" description="Helical" evidence="1">
    <location>
        <begin position="240"/>
        <end position="258"/>
    </location>
</feature>
<keyword evidence="1" id="KW-0472">Membrane</keyword>
<evidence type="ECO:0000313" key="2">
    <source>
        <dbReference type="EMBL" id="KAH9826000.1"/>
    </source>
</evidence>
<gene>
    <name evidence="2" type="ORF">Tdes44962_MAKER03783</name>
</gene>
<feature type="transmembrane region" description="Helical" evidence="1">
    <location>
        <begin position="147"/>
        <end position="168"/>
    </location>
</feature>
<dbReference type="EMBL" id="RIBY02002045">
    <property type="protein sequence ID" value="KAH9826000.1"/>
    <property type="molecule type" value="Genomic_DNA"/>
</dbReference>
<reference evidence="2 3" key="1">
    <citation type="journal article" date="2018" name="IMA Fungus">
        <title>IMA Genome-F 10: Nine draft genome sequences of Claviceps purpurea s.lat., including C. arundinis, C. humidiphila, and C. cf. spartinae, pseudomolecules for the pitch canker pathogen Fusarium circinatum, draft genome of Davidsoniella eucalypti, Grosmannia galeiformis, Quambalaria eucalypti, and Teratosphaeria destructans.</title>
        <authorList>
            <person name="Wingfield B.D."/>
            <person name="Liu M."/>
            <person name="Nguyen H.D."/>
            <person name="Lane F.A."/>
            <person name="Morgan S.W."/>
            <person name="De Vos L."/>
            <person name="Wilken P.M."/>
            <person name="Duong T.A."/>
            <person name="Aylward J."/>
            <person name="Coetzee M.P."/>
            <person name="Dadej K."/>
            <person name="De Beer Z.W."/>
            <person name="Findlay W."/>
            <person name="Havenga M."/>
            <person name="Kolarik M."/>
            <person name="Menzies J.G."/>
            <person name="Naidoo K."/>
            <person name="Pochopski O."/>
            <person name="Shoukouhi P."/>
            <person name="Santana Q.C."/>
            <person name="Seifert K.A."/>
            <person name="Soal N."/>
            <person name="Steenkamp E.T."/>
            <person name="Tatham C.T."/>
            <person name="van der Nest M.A."/>
            <person name="Wingfield M.J."/>
        </authorList>
    </citation>
    <scope>NUCLEOTIDE SEQUENCE [LARGE SCALE GENOMIC DNA]</scope>
    <source>
        <strain evidence="2">CMW44962</strain>
    </source>
</reference>
<dbReference type="OrthoDB" id="10267969at2759"/>
<dbReference type="Proteomes" id="UP001138500">
    <property type="component" value="Unassembled WGS sequence"/>
</dbReference>
<evidence type="ECO:0000256" key="1">
    <source>
        <dbReference type="SAM" id="Phobius"/>
    </source>
</evidence>
<reference evidence="2 3" key="2">
    <citation type="journal article" date="2021" name="Curr. Genet.">
        <title>Genetic response to nitrogen starvation in the aggressive Eucalyptus foliar pathogen Teratosphaeria destructans.</title>
        <authorList>
            <person name="Havenga M."/>
            <person name="Wingfield B.D."/>
            <person name="Wingfield M.J."/>
            <person name="Dreyer L.L."/>
            <person name="Roets F."/>
            <person name="Aylward J."/>
        </authorList>
    </citation>
    <scope>NUCLEOTIDE SEQUENCE [LARGE SCALE GENOMIC DNA]</scope>
    <source>
        <strain evidence="2">CMW44962</strain>
    </source>
</reference>
<comment type="caution">
    <text evidence="2">The sequence shown here is derived from an EMBL/GenBank/DDBJ whole genome shotgun (WGS) entry which is preliminary data.</text>
</comment>
<accession>A0A9W7W168</accession>